<evidence type="ECO:0000313" key="1">
    <source>
        <dbReference type="EMBL" id="KAL3628082.1"/>
    </source>
</evidence>
<gene>
    <name evidence="1" type="primary">VLN4_6</name>
    <name evidence="1" type="ORF">CASFOL_028184</name>
</gene>
<dbReference type="AlphaFoldDB" id="A0ABD3CHC3"/>
<accession>A0ABD3CHC3</accession>
<dbReference type="Proteomes" id="UP001632038">
    <property type="component" value="Unassembled WGS sequence"/>
</dbReference>
<protein>
    <submittedName>
        <fullName evidence="1">Caps the barbed end of actin filaments and is able to sever them in a calcium-dependent manner</fullName>
    </submittedName>
</protein>
<organism evidence="1 2">
    <name type="scientific">Castilleja foliolosa</name>
    <dbReference type="NCBI Taxonomy" id="1961234"/>
    <lineage>
        <taxon>Eukaryota</taxon>
        <taxon>Viridiplantae</taxon>
        <taxon>Streptophyta</taxon>
        <taxon>Embryophyta</taxon>
        <taxon>Tracheophyta</taxon>
        <taxon>Spermatophyta</taxon>
        <taxon>Magnoliopsida</taxon>
        <taxon>eudicotyledons</taxon>
        <taxon>Gunneridae</taxon>
        <taxon>Pentapetalae</taxon>
        <taxon>asterids</taxon>
        <taxon>lamiids</taxon>
        <taxon>Lamiales</taxon>
        <taxon>Orobanchaceae</taxon>
        <taxon>Pedicularideae</taxon>
        <taxon>Castillejinae</taxon>
        <taxon>Castilleja</taxon>
    </lineage>
</organism>
<sequence>MSEENGFADIHEENEPLQFFAIFRSFIVFKGYMNMLAEKEFQEEIYSEDGLAVSNSWSWTLEFASDSSRFYPTRNLN</sequence>
<proteinExistence type="predicted"/>
<comment type="caution">
    <text evidence="1">The sequence shown here is derived from an EMBL/GenBank/DDBJ whole genome shotgun (WGS) entry which is preliminary data.</text>
</comment>
<evidence type="ECO:0000313" key="2">
    <source>
        <dbReference type="Proteomes" id="UP001632038"/>
    </source>
</evidence>
<keyword evidence="2" id="KW-1185">Reference proteome</keyword>
<dbReference type="EMBL" id="JAVIJP010000037">
    <property type="protein sequence ID" value="KAL3628082.1"/>
    <property type="molecule type" value="Genomic_DNA"/>
</dbReference>
<reference evidence="2" key="1">
    <citation type="journal article" date="2024" name="IScience">
        <title>Strigolactones Initiate the Formation of Haustorium-like Structures in Castilleja.</title>
        <authorList>
            <person name="Buerger M."/>
            <person name="Peterson D."/>
            <person name="Chory J."/>
        </authorList>
    </citation>
    <scope>NUCLEOTIDE SEQUENCE [LARGE SCALE GENOMIC DNA]</scope>
</reference>
<name>A0ABD3CHC3_9LAMI</name>